<gene>
    <name evidence="1" type="ORF">T05_10944</name>
</gene>
<protein>
    <submittedName>
        <fullName evidence="1">Uncharacterized protein</fullName>
    </submittedName>
</protein>
<reference evidence="1 2" key="1">
    <citation type="submission" date="2015-01" db="EMBL/GenBank/DDBJ databases">
        <title>Evolution of Trichinella species and genotypes.</title>
        <authorList>
            <person name="Korhonen P.K."/>
            <person name="Edoardo P."/>
            <person name="Giuseppe L.R."/>
            <person name="Gasser R.B."/>
        </authorList>
    </citation>
    <scope>NUCLEOTIDE SEQUENCE [LARGE SCALE GENOMIC DNA]</scope>
    <source>
        <strain evidence="1">ISS417</strain>
    </source>
</reference>
<organism evidence="1 2">
    <name type="scientific">Trichinella murrelli</name>
    <dbReference type="NCBI Taxonomy" id="144512"/>
    <lineage>
        <taxon>Eukaryota</taxon>
        <taxon>Metazoa</taxon>
        <taxon>Ecdysozoa</taxon>
        <taxon>Nematoda</taxon>
        <taxon>Enoplea</taxon>
        <taxon>Dorylaimia</taxon>
        <taxon>Trichinellida</taxon>
        <taxon>Trichinellidae</taxon>
        <taxon>Trichinella</taxon>
    </lineage>
</organism>
<comment type="caution">
    <text evidence="1">The sequence shown here is derived from an EMBL/GenBank/DDBJ whole genome shotgun (WGS) entry which is preliminary data.</text>
</comment>
<accession>A0A0V0TL20</accession>
<dbReference type="Proteomes" id="UP000055048">
    <property type="component" value="Unassembled WGS sequence"/>
</dbReference>
<sequence>MSHYRERKFPTVSFALDCQDKGEIAATRCKKESTLDSAQHIEEELTSFVYKRIFLNMHYFSGIIKAYRSR</sequence>
<proteinExistence type="predicted"/>
<dbReference type="AlphaFoldDB" id="A0A0V0TL20"/>
<keyword evidence="2" id="KW-1185">Reference proteome</keyword>
<name>A0A0V0TL20_9BILA</name>
<evidence type="ECO:0000313" key="1">
    <source>
        <dbReference type="EMBL" id="KRX39287.1"/>
    </source>
</evidence>
<evidence type="ECO:0000313" key="2">
    <source>
        <dbReference type="Proteomes" id="UP000055048"/>
    </source>
</evidence>
<dbReference type="EMBL" id="JYDJ01000237">
    <property type="protein sequence ID" value="KRX39287.1"/>
    <property type="molecule type" value="Genomic_DNA"/>
</dbReference>